<dbReference type="EMBL" id="CACRUK010000004">
    <property type="protein sequence ID" value="VYT69248.1"/>
    <property type="molecule type" value="Genomic_DNA"/>
</dbReference>
<dbReference type="RefSeq" id="WP_022239393.1">
    <property type="nucleotide sequence ID" value="NZ_CACRUK010000004.1"/>
</dbReference>
<organism evidence="2">
    <name type="scientific">Mediterraneibacter gnavus</name>
    <name type="common">Ruminococcus gnavus</name>
    <dbReference type="NCBI Taxonomy" id="33038"/>
    <lineage>
        <taxon>Bacteria</taxon>
        <taxon>Bacillati</taxon>
        <taxon>Bacillota</taxon>
        <taxon>Clostridia</taxon>
        <taxon>Lachnospirales</taxon>
        <taxon>Lachnospiraceae</taxon>
        <taxon>Mediterraneibacter</taxon>
    </lineage>
</organism>
<proteinExistence type="predicted"/>
<sequence>MDKKENGALALASSNAPNNDLTVNSLAQSTQQGQAFVPDGGLRSKKTDDWLKKRKPLAITAKVNTLAVKCYEEQMPYGWDYVCSVIRATSPDDFQVIAICHCRCTYADEGHFWKPAIEKWHYHIIVRCTDRKKRIRVKQILECLGIKYRPGLDDELWANHGVETVGDFAGYATYLTHETETAIKEGKELYRMDELVSNLTIEEIKKIRDGYLRVSESTKKLTTSDLIALDDTAYKLGYELKNFTEWYDSQPFNVRSNAKMKTIRESYDRGVNARIEEGAEMLRLCVFIHGEPNSGKTYASEKALSDKRYLTIKGGGSGKFDNLRVDHEAIIIDDDVCPNLLNMTDNYICRAYKRQSNNPAWTGKYFIVTSNYTFDEWIAMCKLGEKHYEAAHSRFYICEIRQKSDGTNYLALSQPSTRGSIEQQTERADMFMDFQKKFNATMSGYRPSVKTFDYSKMIDDAFKEKFESKEEAKRRADYEKWCEQLYEWYYEDMRTGKCPIVPTVGKTDIRIPCYEVWLNYTLTGNYQMLHTVFYKSNKKEPVTTYHG</sequence>
<dbReference type="Gene3D" id="3.40.1310.30">
    <property type="match status" value="1"/>
</dbReference>
<accession>A0A6N2YTX4</accession>
<evidence type="ECO:0000256" key="1">
    <source>
        <dbReference type="SAM" id="MobiDB-lite"/>
    </source>
</evidence>
<gene>
    <name evidence="2" type="ORF">RGLFYP19_00467</name>
</gene>
<feature type="compositionally biased region" description="Low complexity" evidence="1">
    <location>
        <begin position="7"/>
        <end position="19"/>
    </location>
</feature>
<name>A0A6N2YTX4_MEDGN</name>
<dbReference type="AlphaFoldDB" id="A0A6N2YTX4"/>
<evidence type="ECO:0000313" key="2">
    <source>
        <dbReference type="EMBL" id="VYT69248.1"/>
    </source>
</evidence>
<protein>
    <submittedName>
        <fullName evidence="2">Uncharacterized protein</fullName>
    </submittedName>
</protein>
<feature type="region of interest" description="Disordered" evidence="1">
    <location>
        <begin position="1"/>
        <end position="20"/>
    </location>
</feature>
<reference evidence="2" key="1">
    <citation type="submission" date="2019-11" db="EMBL/GenBank/DDBJ databases">
        <authorList>
            <person name="Feng L."/>
        </authorList>
    </citation>
    <scope>NUCLEOTIDE SEQUENCE</scope>
    <source>
        <strain evidence="2">RgnavusLFYP19</strain>
    </source>
</reference>